<gene>
    <name evidence="1" type="ORF">ONE63_004550</name>
</gene>
<dbReference type="AlphaFoldDB" id="A0AAV7X6N4"/>
<organism evidence="1 2">
    <name type="scientific">Megalurothrips usitatus</name>
    <name type="common">bean blossom thrips</name>
    <dbReference type="NCBI Taxonomy" id="439358"/>
    <lineage>
        <taxon>Eukaryota</taxon>
        <taxon>Metazoa</taxon>
        <taxon>Ecdysozoa</taxon>
        <taxon>Arthropoda</taxon>
        <taxon>Hexapoda</taxon>
        <taxon>Insecta</taxon>
        <taxon>Pterygota</taxon>
        <taxon>Neoptera</taxon>
        <taxon>Paraneoptera</taxon>
        <taxon>Thysanoptera</taxon>
        <taxon>Terebrantia</taxon>
        <taxon>Thripoidea</taxon>
        <taxon>Thripidae</taxon>
        <taxon>Megalurothrips</taxon>
    </lineage>
</organism>
<dbReference type="InterPro" id="IPR043502">
    <property type="entry name" value="DNA/RNA_pol_sf"/>
</dbReference>
<dbReference type="PANTHER" id="PTHR37984:SF5">
    <property type="entry name" value="PROTEIN NYNRIN-LIKE"/>
    <property type="match status" value="1"/>
</dbReference>
<dbReference type="GO" id="GO:0071897">
    <property type="term" value="P:DNA biosynthetic process"/>
    <property type="evidence" value="ECO:0007669"/>
    <property type="project" value="UniProtKB-ARBA"/>
</dbReference>
<proteinExistence type="predicted"/>
<comment type="caution">
    <text evidence="1">The sequence shown here is derived from an EMBL/GenBank/DDBJ whole genome shotgun (WGS) entry which is preliminary data.</text>
</comment>
<name>A0AAV7X6N4_9NEOP</name>
<dbReference type="Proteomes" id="UP001075354">
    <property type="component" value="Chromosome 15"/>
</dbReference>
<keyword evidence="2" id="KW-1185">Reference proteome</keyword>
<accession>A0AAV7X6N4</accession>
<evidence type="ECO:0000313" key="2">
    <source>
        <dbReference type="Proteomes" id="UP001075354"/>
    </source>
</evidence>
<dbReference type="EMBL" id="JAPTSV010000015">
    <property type="protein sequence ID" value="KAJ1520352.1"/>
    <property type="molecule type" value="Genomic_DNA"/>
</dbReference>
<dbReference type="Gene3D" id="3.10.10.10">
    <property type="entry name" value="HIV Type 1 Reverse Transcriptase, subunit A, domain 1"/>
    <property type="match status" value="1"/>
</dbReference>
<evidence type="ECO:0008006" key="3">
    <source>
        <dbReference type="Google" id="ProtNLM"/>
    </source>
</evidence>
<dbReference type="InterPro" id="IPR050951">
    <property type="entry name" value="Retrovirus_Pol_polyprotein"/>
</dbReference>
<protein>
    <recommendedName>
        <fullName evidence="3">Reverse transcriptase</fullName>
    </recommendedName>
</protein>
<dbReference type="PANTHER" id="PTHR37984">
    <property type="entry name" value="PROTEIN CBG26694"/>
    <property type="match status" value="1"/>
</dbReference>
<reference evidence="1" key="1">
    <citation type="submission" date="2022-12" db="EMBL/GenBank/DDBJ databases">
        <title>Chromosome-level genome assembly of the bean flower thrips Megalurothrips usitatus.</title>
        <authorList>
            <person name="Ma L."/>
            <person name="Liu Q."/>
            <person name="Li H."/>
            <person name="Cai W."/>
        </authorList>
    </citation>
    <scope>NUCLEOTIDE SEQUENCE</scope>
    <source>
        <strain evidence="1">Cailab_2022a</strain>
    </source>
</reference>
<sequence length="216" mass="25154">MQFLRVNLEREKSITHNENECEYEEENEEDIPTLMTFVEHETKPFTDAEYIIQPSEVIPDDQPLPKDLQELADRCKELNPEQKKALESLLKHSDVFAKDNTTFGKCPWLKFRIDTGDHPPIKQNARPVPIHYREAVRETFFKYLQQGAIVPSQSAWSSPILCVFKKKGEVRDCIDYRALNAITRILATPIPRVHDLLQHMGGKKLYHLIWLMAIIT</sequence>
<evidence type="ECO:0000313" key="1">
    <source>
        <dbReference type="EMBL" id="KAJ1520352.1"/>
    </source>
</evidence>
<dbReference type="SUPFAM" id="SSF56672">
    <property type="entry name" value="DNA/RNA polymerases"/>
    <property type="match status" value="1"/>
</dbReference>